<keyword evidence="6" id="KW-1015">Disulfide bond</keyword>
<keyword evidence="5" id="KW-0378">Hydrolase</keyword>
<gene>
    <name evidence="9" type="ORF">TKK_012326</name>
</gene>
<comment type="caution">
    <text evidence="9">The sequence shown here is derived from an EMBL/GenBank/DDBJ whole genome shotgun (WGS) entry which is preliminary data.</text>
</comment>
<protein>
    <recommendedName>
        <fullName evidence="3">acid phosphatase</fullName>
        <ecNumber evidence="3">3.1.3.2</ecNumber>
    </recommendedName>
</protein>
<evidence type="ECO:0000256" key="2">
    <source>
        <dbReference type="ARBA" id="ARBA00005375"/>
    </source>
</evidence>
<keyword evidence="10" id="KW-1185">Reference proteome</keyword>
<proteinExistence type="inferred from homology"/>
<dbReference type="AlphaFoldDB" id="A0ABD2WIW8"/>
<dbReference type="EC" id="3.1.3.2" evidence="3"/>
<dbReference type="PANTHER" id="PTHR11567:SF211">
    <property type="entry name" value="PROSTATIC ACID PHOSPHATASE"/>
    <property type="match status" value="1"/>
</dbReference>
<reference evidence="9 10" key="1">
    <citation type="journal article" date="2024" name="bioRxiv">
        <title>A reference genome for Trichogramma kaykai: A tiny desert-dwelling parasitoid wasp with competing sex-ratio distorters.</title>
        <authorList>
            <person name="Culotta J."/>
            <person name="Lindsey A.R."/>
        </authorList>
    </citation>
    <scope>NUCLEOTIDE SEQUENCE [LARGE SCALE GENOMIC DNA]</scope>
    <source>
        <strain evidence="9 10">KSX58</strain>
    </source>
</reference>
<comment type="catalytic activity">
    <reaction evidence="1">
        <text>a phosphate monoester + H2O = an alcohol + phosphate</text>
        <dbReference type="Rhea" id="RHEA:15017"/>
        <dbReference type="ChEBI" id="CHEBI:15377"/>
        <dbReference type="ChEBI" id="CHEBI:30879"/>
        <dbReference type="ChEBI" id="CHEBI:43474"/>
        <dbReference type="ChEBI" id="CHEBI:67140"/>
        <dbReference type="EC" id="3.1.3.2"/>
    </reaction>
</comment>
<evidence type="ECO:0000256" key="3">
    <source>
        <dbReference type="ARBA" id="ARBA00012646"/>
    </source>
</evidence>
<organism evidence="9 10">
    <name type="scientific">Trichogramma kaykai</name>
    <dbReference type="NCBI Taxonomy" id="54128"/>
    <lineage>
        <taxon>Eukaryota</taxon>
        <taxon>Metazoa</taxon>
        <taxon>Ecdysozoa</taxon>
        <taxon>Arthropoda</taxon>
        <taxon>Hexapoda</taxon>
        <taxon>Insecta</taxon>
        <taxon>Pterygota</taxon>
        <taxon>Neoptera</taxon>
        <taxon>Endopterygota</taxon>
        <taxon>Hymenoptera</taxon>
        <taxon>Apocrita</taxon>
        <taxon>Proctotrupomorpha</taxon>
        <taxon>Chalcidoidea</taxon>
        <taxon>Trichogrammatidae</taxon>
        <taxon>Trichogramma</taxon>
    </lineage>
</organism>
<evidence type="ECO:0000256" key="5">
    <source>
        <dbReference type="ARBA" id="ARBA00022801"/>
    </source>
</evidence>
<dbReference type="EMBL" id="JBJJXI010000100">
    <property type="protein sequence ID" value="KAL3393052.1"/>
    <property type="molecule type" value="Genomic_DNA"/>
</dbReference>
<evidence type="ECO:0000313" key="10">
    <source>
        <dbReference type="Proteomes" id="UP001627154"/>
    </source>
</evidence>
<dbReference type="GO" id="GO:0003993">
    <property type="term" value="F:acid phosphatase activity"/>
    <property type="evidence" value="ECO:0007669"/>
    <property type="project" value="UniProtKB-EC"/>
</dbReference>
<dbReference type="InterPro" id="IPR050645">
    <property type="entry name" value="Histidine_acid_phosphatase"/>
</dbReference>
<sequence length="466" mass="54057">MRLCTIFLAFLLFRCDAHHRANDLKLELLQVIFRHGDRACNRVEIYKNDPYDEIHRKHGYGELTKEEPNDTGTNAGDNNILCSGDSSTADNFKTFTFCKSSVGFQREYQIGRVLRERYDAFLGDYHFDDVYGYSTDLRRTKTSLLLVLAGLYPSTNKTAWNDQLNWIPIPISYSKIKTNFLSAFQCPHLVDMQKEMIRTPEFRARLDEYKEFNEYLATEIGSDIAWKNYLQLLLYNNVRSTMSMGLPMPAWCDSTCYENLSKLSRILFDSLVGNSTMTKFMVGSTIDRLLDNIHESELEDSAKRKIYLYSAHDFNLVTFEEAHNFTEVPVIPDFGSAIVVEKLKDRRGRIYIRMLLWTGAEEQMLPLKIRDCSDPCLLDRYERLVEHIRFRDEYRCESAAAAAETRPKGLKVGAGILRDTDDLSAGGTRRRRRKFDADEQLAVLYAGRDLLEFKYGRECLDDLDYH</sequence>
<dbReference type="Pfam" id="PF00328">
    <property type="entry name" value="His_Phos_2"/>
    <property type="match status" value="1"/>
</dbReference>
<dbReference type="InterPro" id="IPR000560">
    <property type="entry name" value="His_Pase_clade-2"/>
</dbReference>
<dbReference type="CDD" id="cd07061">
    <property type="entry name" value="HP_HAP_like"/>
    <property type="match status" value="1"/>
</dbReference>
<keyword evidence="4 8" id="KW-0732">Signal</keyword>
<evidence type="ECO:0000313" key="9">
    <source>
        <dbReference type="EMBL" id="KAL3393052.1"/>
    </source>
</evidence>
<keyword evidence="7" id="KW-0325">Glycoprotein</keyword>
<evidence type="ECO:0000256" key="7">
    <source>
        <dbReference type="ARBA" id="ARBA00023180"/>
    </source>
</evidence>
<dbReference type="SUPFAM" id="SSF53254">
    <property type="entry name" value="Phosphoglycerate mutase-like"/>
    <property type="match status" value="1"/>
</dbReference>
<dbReference type="PANTHER" id="PTHR11567">
    <property type="entry name" value="ACID PHOSPHATASE-RELATED"/>
    <property type="match status" value="1"/>
</dbReference>
<feature type="signal peptide" evidence="8">
    <location>
        <begin position="1"/>
        <end position="17"/>
    </location>
</feature>
<evidence type="ECO:0000256" key="4">
    <source>
        <dbReference type="ARBA" id="ARBA00022729"/>
    </source>
</evidence>
<name>A0ABD2WIW8_9HYME</name>
<dbReference type="InterPro" id="IPR029033">
    <property type="entry name" value="His_PPase_superfam"/>
</dbReference>
<evidence type="ECO:0000256" key="8">
    <source>
        <dbReference type="SAM" id="SignalP"/>
    </source>
</evidence>
<comment type="similarity">
    <text evidence="2">Belongs to the histidine acid phosphatase family.</text>
</comment>
<accession>A0ABD2WIW8</accession>
<dbReference type="Proteomes" id="UP001627154">
    <property type="component" value="Unassembled WGS sequence"/>
</dbReference>
<dbReference type="Gene3D" id="3.40.50.1240">
    <property type="entry name" value="Phosphoglycerate mutase-like"/>
    <property type="match status" value="1"/>
</dbReference>
<feature type="chain" id="PRO_5044859960" description="acid phosphatase" evidence="8">
    <location>
        <begin position="18"/>
        <end position="466"/>
    </location>
</feature>
<evidence type="ECO:0000256" key="6">
    <source>
        <dbReference type="ARBA" id="ARBA00023157"/>
    </source>
</evidence>
<evidence type="ECO:0000256" key="1">
    <source>
        <dbReference type="ARBA" id="ARBA00000032"/>
    </source>
</evidence>